<dbReference type="AlphaFoldDB" id="A0A2N0Q770"/>
<reference evidence="1 2" key="2">
    <citation type="submission" date="2017-09" db="EMBL/GenBank/DDBJ databases">
        <title>Extensive intraspecific genome diversity in a model arbuscular mycorrhizal fungus.</title>
        <authorList>
            <person name="Chen E.C."/>
            <person name="Morin E."/>
            <person name="Beaudet D."/>
            <person name="Noel J."/>
            <person name="Ndikumana S."/>
            <person name="Charron P."/>
            <person name="St-Onge C."/>
            <person name="Giorgi J."/>
            <person name="Grigoriev I.V."/>
            <person name="Roux C."/>
            <person name="Martin F.M."/>
            <person name="Corradi N."/>
        </authorList>
    </citation>
    <scope>NUCLEOTIDE SEQUENCE [LARGE SCALE GENOMIC DNA]</scope>
    <source>
        <strain evidence="1 2">A5</strain>
    </source>
</reference>
<dbReference type="Proteomes" id="UP000232722">
    <property type="component" value="Unassembled WGS sequence"/>
</dbReference>
<proteinExistence type="predicted"/>
<comment type="caution">
    <text evidence="1">The sequence shown here is derived from an EMBL/GenBank/DDBJ whole genome shotgun (WGS) entry which is preliminary data.</text>
</comment>
<gene>
    <name evidence="1" type="ORF">RhiirA5_408831</name>
</gene>
<accession>A0A2N0Q770</accession>
<dbReference type="VEuPathDB" id="FungiDB:FUN_023814"/>
<name>A0A2N0Q770_9GLOM</name>
<dbReference type="SMR" id="A0A2N0Q770"/>
<dbReference type="VEuPathDB" id="FungiDB:RhiirFUN_021025"/>
<dbReference type="VEuPathDB" id="FungiDB:RhiirA1_405369"/>
<dbReference type="OrthoDB" id="2388134at2759"/>
<sequence>MIPGKELEERSSTKYEIEVKFAHYKKIFDSALQLYEKEKNNTHFIKSFDTLMKPVVKAVEECKKTLNSSKQQST</sequence>
<reference evidence="1 2" key="1">
    <citation type="submission" date="2016-04" db="EMBL/GenBank/DDBJ databases">
        <title>Genome analyses suggest a sexual origin of heterokaryosis in a supposedly ancient asexual fungus.</title>
        <authorList>
            <person name="Ropars J."/>
            <person name="Sedzielewska K."/>
            <person name="Noel J."/>
            <person name="Charron P."/>
            <person name="Farinelli L."/>
            <person name="Marton T."/>
            <person name="Kruger M."/>
            <person name="Pelin A."/>
            <person name="Brachmann A."/>
            <person name="Corradi N."/>
        </authorList>
    </citation>
    <scope>NUCLEOTIDE SEQUENCE [LARGE SCALE GENOMIC DNA]</scope>
    <source>
        <strain evidence="1 2">A5</strain>
    </source>
</reference>
<dbReference type="EMBL" id="LLXJ01000111">
    <property type="protein sequence ID" value="PKC14923.1"/>
    <property type="molecule type" value="Genomic_DNA"/>
</dbReference>
<evidence type="ECO:0000313" key="1">
    <source>
        <dbReference type="EMBL" id="PKC14923.1"/>
    </source>
</evidence>
<evidence type="ECO:0000313" key="2">
    <source>
        <dbReference type="Proteomes" id="UP000232722"/>
    </source>
</evidence>
<protein>
    <submittedName>
        <fullName evidence="1">Uncharacterized protein</fullName>
    </submittedName>
</protein>
<organism evidence="1 2">
    <name type="scientific">Rhizophagus irregularis</name>
    <dbReference type="NCBI Taxonomy" id="588596"/>
    <lineage>
        <taxon>Eukaryota</taxon>
        <taxon>Fungi</taxon>
        <taxon>Fungi incertae sedis</taxon>
        <taxon>Mucoromycota</taxon>
        <taxon>Glomeromycotina</taxon>
        <taxon>Glomeromycetes</taxon>
        <taxon>Glomerales</taxon>
        <taxon>Glomeraceae</taxon>
        <taxon>Rhizophagus</taxon>
    </lineage>
</organism>